<gene>
    <name evidence="2" type="ORF">RFI_11082</name>
</gene>
<proteinExistence type="predicted"/>
<organism evidence="2 3">
    <name type="scientific">Reticulomyxa filosa</name>
    <dbReference type="NCBI Taxonomy" id="46433"/>
    <lineage>
        <taxon>Eukaryota</taxon>
        <taxon>Sar</taxon>
        <taxon>Rhizaria</taxon>
        <taxon>Retaria</taxon>
        <taxon>Foraminifera</taxon>
        <taxon>Monothalamids</taxon>
        <taxon>Reticulomyxidae</taxon>
        <taxon>Reticulomyxa</taxon>
    </lineage>
</organism>
<dbReference type="Proteomes" id="UP000023152">
    <property type="component" value="Unassembled WGS sequence"/>
</dbReference>
<name>X6NIA7_RETFI</name>
<keyword evidence="3" id="KW-1185">Reference proteome</keyword>
<evidence type="ECO:0000313" key="3">
    <source>
        <dbReference type="Proteomes" id="UP000023152"/>
    </source>
</evidence>
<comment type="caution">
    <text evidence="2">The sequence shown here is derived from an EMBL/GenBank/DDBJ whole genome shotgun (WGS) entry which is preliminary data.</text>
</comment>
<feature type="non-terminal residue" evidence="2">
    <location>
        <position position="1"/>
    </location>
</feature>
<feature type="compositionally biased region" description="Basic residues" evidence="1">
    <location>
        <begin position="16"/>
        <end position="35"/>
    </location>
</feature>
<dbReference type="AlphaFoldDB" id="X6NIA7"/>
<reference evidence="2 3" key="1">
    <citation type="journal article" date="2013" name="Curr. Biol.">
        <title>The Genome of the Foraminiferan Reticulomyxa filosa.</title>
        <authorList>
            <person name="Glockner G."/>
            <person name="Hulsmann N."/>
            <person name="Schleicher M."/>
            <person name="Noegel A.A."/>
            <person name="Eichinger L."/>
            <person name="Gallinger C."/>
            <person name="Pawlowski J."/>
            <person name="Sierra R."/>
            <person name="Euteneuer U."/>
            <person name="Pillet L."/>
            <person name="Moustafa A."/>
            <person name="Platzer M."/>
            <person name="Groth M."/>
            <person name="Szafranski K."/>
            <person name="Schliwa M."/>
        </authorList>
    </citation>
    <scope>NUCLEOTIDE SEQUENCE [LARGE SCALE GENOMIC DNA]</scope>
</reference>
<protein>
    <submittedName>
        <fullName evidence="2">Uncharacterized protein</fullName>
    </submittedName>
</protein>
<evidence type="ECO:0000313" key="2">
    <source>
        <dbReference type="EMBL" id="ETO26055.1"/>
    </source>
</evidence>
<evidence type="ECO:0000256" key="1">
    <source>
        <dbReference type="SAM" id="MobiDB-lite"/>
    </source>
</evidence>
<feature type="region of interest" description="Disordered" evidence="1">
    <location>
        <begin position="1"/>
        <end position="42"/>
    </location>
</feature>
<sequence length="300" mass="35635">KIKKKKNEIKKNDNVKKRKKKIKKKETKGKNKKKDKKETKVKIRKKVEVENAQSCKSSKSQKMENRSIQSGPFCGVESAEQVWKFISFTTRSIGKKSIAIKVSTQVYENNCRFANRQRVRPTSICRFQQRQVKLNCYGNCNNFIRKKNNINWLYAHIRNLEVWIVHMPIEEVKAPKNEKKIRRMILNQYHIVNCSVGYTVNIRSNHVSHCKSDDVIKQTYQEEKKKENNTRKLEVMPTLWCRKDGREKYDVMKTLKPSRWTLKKKKSLTRFADFGYWSFTPASGDFTFPDMHRTAIYQLQ</sequence>
<accession>X6NIA7</accession>
<dbReference type="EMBL" id="ASPP01008117">
    <property type="protein sequence ID" value="ETO26055.1"/>
    <property type="molecule type" value="Genomic_DNA"/>
</dbReference>